<gene>
    <name evidence="1" type="ORF">METZ01_LOCUS388389</name>
</gene>
<dbReference type="AlphaFoldDB" id="A0A382UP04"/>
<protein>
    <submittedName>
        <fullName evidence="1">Uncharacterized protein</fullName>
    </submittedName>
</protein>
<proteinExistence type="predicted"/>
<feature type="non-terminal residue" evidence="1">
    <location>
        <position position="1"/>
    </location>
</feature>
<dbReference type="EMBL" id="UINC01145419">
    <property type="protein sequence ID" value="SVD35535.1"/>
    <property type="molecule type" value="Genomic_DNA"/>
</dbReference>
<accession>A0A382UP04</accession>
<sequence length="259" mass="28990">GAITQDLDLGAVADLVRDTRCRLLVGCSNLLGRQRHHYAPAPMIWAAAANAYSQGADGIGLANAHWGPNGWPWRSDEYHTLRLLGHPDMLATADKIYRARSQSSVGKSSHWMPGDELHLPRTLVEGEPVRVPLRISDDVARAHALGRIESICLRVRITAIEPSLNEVRVKLNEQQLPDSILQLNDLGYRLIGTGAVGPYGCVYEYHLTPAYFPMPGPSSVEVTLLRHDPDIDISFDVWDVDCAIRYRLHRNFRREPIDY</sequence>
<evidence type="ECO:0000313" key="1">
    <source>
        <dbReference type="EMBL" id="SVD35535.1"/>
    </source>
</evidence>
<name>A0A382UP04_9ZZZZ</name>
<reference evidence="1" key="1">
    <citation type="submission" date="2018-05" db="EMBL/GenBank/DDBJ databases">
        <authorList>
            <person name="Lanie J.A."/>
            <person name="Ng W.-L."/>
            <person name="Kazmierczak K.M."/>
            <person name="Andrzejewski T.M."/>
            <person name="Davidsen T.M."/>
            <person name="Wayne K.J."/>
            <person name="Tettelin H."/>
            <person name="Glass J.I."/>
            <person name="Rusch D."/>
            <person name="Podicherti R."/>
            <person name="Tsui H.-C.T."/>
            <person name="Winkler M.E."/>
        </authorList>
    </citation>
    <scope>NUCLEOTIDE SEQUENCE</scope>
</reference>
<organism evidence="1">
    <name type="scientific">marine metagenome</name>
    <dbReference type="NCBI Taxonomy" id="408172"/>
    <lineage>
        <taxon>unclassified sequences</taxon>
        <taxon>metagenomes</taxon>
        <taxon>ecological metagenomes</taxon>
    </lineage>
</organism>